<sequence length="161" mass="18230">MSLFWDVDRKIQQLEDLVEKLEEERVQIEERNSLHVEKVRRQNAELQECCEQQRLKILELQQASKSADEIRALKGRIAELEEQNNELKKQKKSRASTAKPTGTGADRTFSVEEMEESADKPGGGALQAVLAGRHGCSVGRRVLACPIDKIDRLTRQFGSIT</sequence>
<gene>
    <name evidence="2" type="primary">Acey_s0529.g2994</name>
    <name evidence="2" type="ORF">Y032_0529g2994</name>
</gene>
<feature type="region of interest" description="Disordered" evidence="1">
    <location>
        <begin position="82"/>
        <end position="123"/>
    </location>
</feature>
<accession>A0A016WRS9</accession>
<protein>
    <submittedName>
        <fullName evidence="2">Uncharacterized protein</fullName>
    </submittedName>
</protein>
<dbReference type="AlphaFoldDB" id="A0A016WRS9"/>
<evidence type="ECO:0000256" key="1">
    <source>
        <dbReference type="SAM" id="MobiDB-lite"/>
    </source>
</evidence>
<evidence type="ECO:0000313" key="3">
    <source>
        <dbReference type="Proteomes" id="UP000024635"/>
    </source>
</evidence>
<dbReference type="OrthoDB" id="5874011at2759"/>
<proteinExistence type="predicted"/>
<name>A0A016WRS9_9BILA</name>
<dbReference type="Proteomes" id="UP000024635">
    <property type="component" value="Unassembled WGS sequence"/>
</dbReference>
<reference evidence="3" key="1">
    <citation type="journal article" date="2015" name="Nat. Genet.">
        <title>The genome and transcriptome of the zoonotic hookworm Ancylostoma ceylanicum identify infection-specific gene families.</title>
        <authorList>
            <person name="Schwarz E.M."/>
            <person name="Hu Y."/>
            <person name="Antoshechkin I."/>
            <person name="Miller M.M."/>
            <person name="Sternberg P.W."/>
            <person name="Aroian R.V."/>
        </authorList>
    </citation>
    <scope>NUCLEOTIDE SEQUENCE</scope>
    <source>
        <strain evidence="3">HY135</strain>
    </source>
</reference>
<evidence type="ECO:0000313" key="2">
    <source>
        <dbReference type="EMBL" id="EYC42504.1"/>
    </source>
</evidence>
<keyword evidence="3" id="KW-1185">Reference proteome</keyword>
<comment type="caution">
    <text evidence="2">The sequence shown here is derived from an EMBL/GenBank/DDBJ whole genome shotgun (WGS) entry which is preliminary data.</text>
</comment>
<organism evidence="2 3">
    <name type="scientific">Ancylostoma ceylanicum</name>
    <dbReference type="NCBI Taxonomy" id="53326"/>
    <lineage>
        <taxon>Eukaryota</taxon>
        <taxon>Metazoa</taxon>
        <taxon>Ecdysozoa</taxon>
        <taxon>Nematoda</taxon>
        <taxon>Chromadorea</taxon>
        <taxon>Rhabditida</taxon>
        <taxon>Rhabditina</taxon>
        <taxon>Rhabditomorpha</taxon>
        <taxon>Strongyloidea</taxon>
        <taxon>Ancylostomatidae</taxon>
        <taxon>Ancylostomatinae</taxon>
        <taxon>Ancylostoma</taxon>
    </lineage>
</organism>
<dbReference type="EMBL" id="JARK01000129">
    <property type="protein sequence ID" value="EYC42504.1"/>
    <property type="molecule type" value="Genomic_DNA"/>
</dbReference>